<evidence type="ECO:0000313" key="2">
    <source>
        <dbReference type="EMBL" id="KAL3763239.1"/>
    </source>
</evidence>
<keyword evidence="3" id="KW-1185">Reference proteome</keyword>
<dbReference type="EMBL" id="JALLAZ020001806">
    <property type="protein sequence ID" value="KAL3763239.1"/>
    <property type="molecule type" value="Genomic_DNA"/>
</dbReference>
<accession>A0ABD3MH10</accession>
<proteinExistence type="predicted"/>
<dbReference type="Proteomes" id="UP001530315">
    <property type="component" value="Unassembled WGS sequence"/>
</dbReference>
<sequence length="171" mass="19305">MGTTDGKQCTRTFLRFHRMRTTREEEGREEDKGGDGGHVQRLGCATTDENYDGCMIGRSAEDEREYSSRADEIEAWLARFGDRYLGNYDRSNGAPVDDDGAKTDDGVGSKYQGYDFHPADWRYVILDDRPSAAKPNTPLMDRFVHTDTRMGLTEADADRAVKLLLFGPYSE</sequence>
<comment type="caution">
    <text evidence="2">The sequence shown here is derived from an EMBL/GenBank/DDBJ whole genome shotgun (WGS) entry which is preliminary data.</text>
</comment>
<gene>
    <name evidence="2" type="ORF">ACHAW5_005506</name>
</gene>
<feature type="region of interest" description="Disordered" evidence="1">
    <location>
        <begin position="18"/>
        <end position="43"/>
    </location>
</feature>
<feature type="compositionally biased region" description="Basic and acidic residues" evidence="1">
    <location>
        <begin position="21"/>
        <end position="35"/>
    </location>
</feature>
<organism evidence="2 3">
    <name type="scientific">Stephanodiscus triporus</name>
    <dbReference type="NCBI Taxonomy" id="2934178"/>
    <lineage>
        <taxon>Eukaryota</taxon>
        <taxon>Sar</taxon>
        <taxon>Stramenopiles</taxon>
        <taxon>Ochrophyta</taxon>
        <taxon>Bacillariophyta</taxon>
        <taxon>Coscinodiscophyceae</taxon>
        <taxon>Thalassiosirophycidae</taxon>
        <taxon>Stephanodiscales</taxon>
        <taxon>Stephanodiscaceae</taxon>
        <taxon>Stephanodiscus</taxon>
    </lineage>
</organism>
<evidence type="ECO:0000313" key="3">
    <source>
        <dbReference type="Proteomes" id="UP001530315"/>
    </source>
</evidence>
<dbReference type="AlphaFoldDB" id="A0ABD3MH10"/>
<evidence type="ECO:0000256" key="1">
    <source>
        <dbReference type="SAM" id="MobiDB-lite"/>
    </source>
</evidence>
<reference evidence="2 3" key="1">
    <citation type="submission" date="2024-10" db="EMBL/GenBank/DDBJ databases">
        <title>Updated reference genomes for cyclostephanoid diatoms.</title>
        <authorList>
            <person name="Roberts W.R."/>
            <person name="Alverson A.J."/>
        </authorList>
    </citation>
    <scope>NUCLEOTIDE SEQUENCE [LARGE SCALE GENOMIC DNA]</scope>
    <source>
        <strain evidence="2 3">AJA276-08</strain>
    </source>
</reference>
<name>A0ABD3MH10_9STRA</name>
<protein>
    <submittedName>
        <fullName evidence="2">Uncharacterized protein</fullName>
    </submittedName>
</protein>